<organism evidence="12 13">
    <name type="scientific">Adiantum capillus-veneris</name>
    <name type="common">Maidenhair fern</name>
    <dbReference type="NCBI Taxonomy" id="13818"/>
    <lineage>
        <taxon>Eukaryota</taxon>
        <taxon>Viridiplantae</taxon>
        <taxon>Streptophyta</taxon>
        <taxon>Embryophyta</taxon>
        <taxon>Tracheophyta</taxon>
        <taxon>Polypodiopsida</taxon>
        <taxon>Polypodiidae</taxon>
        <taxon>Polypodiales</taxon>
        <taxon>Pteridineae</taxon>
        <taxon>Pteridaceae</taxon>
        <taxon>Vittarioideae</taxon>
        <taxon>Adiantum</taxon>
    </lineage>
</organism>
<name>A0A9D4ZDC8_ADICA</name>
<evidence type="ECO:0000256" key="5">
    <source>
        <dbReference type="ARBA" id="ARBA00022660"/>
    </source>
</evidence>
<evidence type="ECO:0000256" key="1">
    <source>
        <dbReference type="ARBA" id="ARBA00003195"/>
    </source>
</evidence>
<comment type="subcellular location">
    <subcellularLocation>
        <location evidence="2">Mitochondrion inner membrane</location>
        <topology evidence="2">Peripheral membrane protein</topology>
        <orientation evidence="2">Matrix side</orientation>
    </subcellularLocation>
</comment>
<dbReference type="SUPFAM" id="SSF52833">
    <property type="entry name" value="Thioredoxin-like"/>
    <property type="match status" value="1"/>
</dbReference>
<evidence type="ECO:0000313" key="12">
    <source>
        <dbReference type="EMBL" id="KAI5071124.1"/>
    </source>
</evidence>
<dbReference type="GO" id="GO:0005743">
    <property type="term" value="C:mitochondrial inner membrane"/>
    <property type="evidence" value="ECO:0007669"/>
    <property type="project" value="UniProtKB-SubCell"/>
</dbReference>
<evidence type="ECO:0000256" key="7">
    <source>
        <dbReference type="ARBA" id="ARBA00022982"/>
    </source>
</evidence>
<keyword evidence="5" id="KW-0679">Respiratory chain</keyword>
<sequence>MSWTSKLKPAVRELRFHFCQTSSSSAPARQFVQRIYKDLKTANPELPILIRECSGMQPRMWARYEFGEEKSVPLDGLTEKQIDGKLQELVGLQLK</sequence>
<dbReference type="InterPro" id="IPR016464">
    <property type="entry name" value="NADH_Ub_cplx-1_asu_su-2"/>
</dbReference>
<feature type="domain" description="Ribosomal protein/NADH dehydrogenase" evidence="11">
    <location>
        <begin position="20"/>
        <end position="93"/>
    </location>
</feature>
<evidence type="ECO:0000256" key="2">
    <source>
        <dbReference type="ARBA" id="ARBA00004443"/>
    </source>
</evidence>
<evidence type="ECO:0000256" key="4">
    <source>
        <dbReference type="ARBA" id="ARBA00022448"/>
    </source>
</evidence>
<proteinExistence type="inferred from homology"/>
<comment type="similarity">
    <text evidence="3">Belongs to the complex I NDUFA2 subunit family.</text>
</comment>
<dbReference type="OrthoDB" id="10250268at2759"/>
<comment type="function">
    <text evidence="1">Accessory subunit of the mitochondrial membrane respiratory chain NADH dehydrogenase (Complex I), that is believed not to be involved in catalysis. Complex I functions in the transfer of electrons from NADH to the respiratory chain. The immediate electron acceptor for the enzyme is believed to be ubiquinone.</text>
</comment>
<evidence type="ECO:0000256" key="3">
    <source>
        <dbReference type="ARBA" id="ARBA00008939"/>
    </source>
</evidence>
<keyword evidence="4" id="KW-0813">Transport</keyword>
<reference evidence="12" key="1">
    <citation type="submission" date="2021-01" db="EMBL/GenBank/DDBJ databases">
        <title>Adiantum capillus-veneris genome.</title>
        <authorList>
            <person name="Fang Y."/>
            <person name="Liao Q."/>
        </authorList>
    </citation>
    <scope>NUCLEOTIDE SEQUENCE</scope>
    <source>
        <strain evidence="12">H3</strain>
        <tissue evidence="12">Leaf</tissue>
    </source>
</reference>
<dbReference type="AlphaFoldDB" id="A0A9D4ZDC8"/>
<evidence type="ECO:0000256" key="9">
    <source>
        <dbReference type="ARBA" id="ARBA00023136"/>
    </source>
</evidence>
<evidence type="ECO:0000313" key="13">
    <source>
        <dbReference type="Proteomes" id="UP000886520"/>
    </source>
</evidence>
<dbReference type="Pfam" id="PF05047">
    <property type="entry name" value="L51_S25_CI-B8"/>
    <property type="match status" value="1"/>
</dbReference>
<dbReference type="InterPro" id="IPR036249">
    <property type="entry name" value="Thioredoxin-like_sf"/>
</dbReference>
<dbReference type="PIRSF" id="PIRSF005822">
    <property type="entry name" value="NDUA2"/>
    <property type="match status" value="1"/>
</dbReference>
<dbReference type="PANTHER" id="PTHR12878:SF0">
    <property type="entry name" value="NADH DEHYDROGENASE [UBIQUINONE] 1 ALPHA SUBCOMPLEX SUBUNIT 2"/>
    <property type="match status" value="1"/>
</dbReference>
<evidence type="ECO:0000256" key="6">
    <source>
        <dbReference type="ARBA" id="ARBA00022792"/>
    </source>
</evidence>
<dbReference type="SMART" id="SM00916">
    <property type="entry name" value="L51_S25_CI-B8"/>
    <property type="match status" value="1"/>
</dbReference>
<keyword evidence="13" id="KW-1185">Reference proteome</keyword>
<evidence type="ECO:0000259" key="11">
    <source>
        <dbReference type="SMART" id="SM00916"/>
    </source>
</evidence>
<dbReference type="EMBL" id="JABFUD020000013">
    <property type="protein sequence ID" value="KAI5071124.1"/>
    <property type="molecule type" value="Genomic_DNA"/>
</dbReference>
<keyword evidence="8" id="KW-0496">Mitochondrion</keyword>
<dbReference type="Gene3D" id="3.40.30.10">
    <property type="entry name" value="Glutaredoxin"/>
    <property type="match status" value="1"/>
</dbReference>
<dbReference type="FunFam" id="3.40.30.10:FF:000179">
    <property type="entry name" value="NADH-ubiquinone oxidoreductase 10.5 kDa subunit"/>
    <property type="match status" value="1"/>
</dbReference>
<accession>A0A9D4ZDC8</accession>
<evidence type="ECO:0000256" key="10">
    <source>
        <dbReference type="PIRSR" id="PIRSR005822-1"/>
    </source>
</evidence>
<keyword evidence="9" id="KW-0472">Membrane</keyword>
<dbReference type="Proteomes" id="UP000886520">
    <property type="component" value="Chromosome 13"/>
</dbReference>
<dbReference type="InterPro" id="IPR007741">
    <property type="entry name" value="Ribosomal_mL43/mS25/NADH_DH"/>
</dbReference>
<keyword evidence="6" id="KW-0999">Mitochondrion inner membrane</keyword>
<feature type="disulfide bond" description="Redox-active" evidence="10">
    <location>
        <begin position="19"/>
        <end position="53"/>
    </location>
</feature>
<keyword evidence="7" id="KW-0249">Electron transport</keyword>
<gene>
    <name evidence="12" type="ORF">GOP47_0013375</name>
</gene>
<protein>
    <recommendedName>
        <fullName evidence="11">Ribosomal protein/NADH dehydrogenase domain-containing protein</fullName>
    </recommendedName>
</protein>
<evidence type="ECO:0000256" key="8">
    <source>
        <dbReference type="ARBA" id="ARBA00023128"/>
    </source>
</evidence>
<comment type="caution">
    <text evidence="12">The sequence shown here is derived from an EMBL/GenBank/DDBJ whole genome shotgun (WGS) entry which is preliminary data.</text>
</comment>
<dbReference type="PANTHER" id="PTHR12878">
    <property type="entry name" value="NADH-UBIQUINONE OXIDOREDUCTASE B8 SUBUNIT"/>
    <property type="match status" value="1"/>
</dbReference>
<keyword evidence="10" id="KW-1015">Disulfide bond</keyword>